<dbReference type="GO" id="GO:0045259">
    <property type="term" value="C:proton-transporting ATP synthase complex"/>
    <property type="evidence" value="ECO:0007669"/>
    <property type="project" value="UniProtKB-KW"/>
</dbReference>
<evidence type="ECO:0000256" key="5">
    <source>
        <dbReference type="ARBA" id="ARBA00022692"/>
    </source>
</evidence>
<dbReference type="PRINTS" id="PR00123">
    <property type="entry name" value="ATPASEA"/>
</dbReference>
<dbReference type="NCBIfam" id="TIGR01131">
    <property type="entry name" value="ATP_synt_6_or_A"/>
    <property type="match status" value="1"/>
</dbReference>
<feature type="transmembrane region" description="Helical" evidence="12">
    <location>
        <begin position="121"/>
        <end position="139"/>
    </location>
</feature>
<evidence type="ECO:0000256" key="8">
    <source>
        <dbReference type="ARBA" id="ARBA00023065"/>
    </source>
</evidence>
<evidence type="ECO:0000256" key="1">
    <source>
        <dbReference type="ARBA" id="ARBA00004141"/>
    </source>
</evidence>
<dbReference type="InterPro" id="IPR035908">
    <property type="entry name" value="F0_ATP_A_sf"/>
</dbReference>
<keyword evidence="6" id="KW-0375">Hydrogen ion transport</keyword>
<dbReference type="CDD" id="cd00310">
    <property type="entry name" value="ATP-synt_Fo_a_6"/>
    <property type="match status" value="1"/>
</dbReference>
<dbReference type="SUPFAM" id="SSF81336">
    <property type="entry name" value="F1F0 ATP synthase subunit A"/>
    <property type="match status" value="1"/>
</dbReference>
<keyword evidence="9 12" id="KW-0472">Membrane</keyword>
<accession>A0A1L6BZY9</accession>
<sequence>MFSLSGMVWVMALWMLVLVSGSMWASASRLMLLAVLLKKALSPDSMRSFGAVWGGFVGLLASIFFCIISLNFAGLIPYVFSPTSHLAVTLGFSLPLWMSMIVSGVLHSPLKVLASLMPEGAPWYLASFLVLVETLSVLVRPLTLAIRLAANIGSGHILLGLVGGYLAGAFHKMSFSSVFCLFIVSSFYFLFEFVVAVLQGYIFFVLGSLYSDDHPL</sequence>
<dbReference type="EMBL" id="KY244020">
    <property type="protein sequence ID" value="APQ42964.1"/>
    <property type="molecule type" value="Genomic_DNA"/>
</dbReference>
<evidence type="ECO:0000256" key="9">
    <source>
        <dbReference type="ARBA" id="ARBA00023136"/>
    </source>
</evidence>
<geneLocation type="mitochondrion" evidence="14"/>
<evidence type="ECO:0000256" key="6">
    <source>
        <dbReference type="ARBA" id="ARBA00022781"/>
    </source>
</evidence>
<evidence type="ECO:0000256" key="3">
    <source>
        <dbReference type="ARBA" id="ARBA00022448"/>
    </source>
</evidence>
<dbReference type="InterPro" id="IPR000568">
    <property type="entry name" value="ATP_synth_F0_asu"/>
</dbReference>
<evidence type="ECO:0000256" key="11">
    <source>
        <dbReference type="RuleBase" id="RU004450"/>
    </source>
</evidence>
<evidence type="ECO:0000256" key="12">
    <source>
        <dbReference type="SAM" id="Phobius"/>
    </source>
</evidence>
<dbReference type="InterPro" id="IPR023011">
    <property type="entry name" value="ATP_synth_F0_asu_AS"/>
</dbReference>
<keyword evidence="8" id="KW-0406">Ion transport</keyword>
<feature type="transmembrane region" description="Helical" evidence="12">
    <location>
        <begin position="145"/>
        <end position="167"/>
    </location>
</feature>
<protein>
    <recommendedName>
        <fullName evidence="11">ATP synthase subunit a</fullName>
    </recommendedName>
</protein>
<evidence type="ECO:0000313" key="14">
    <source>
        <dbReference type="EMBL" id="APQ42964.1"/>
    </source>
</evidence>
<keyword evidence="10" id="KW-0066">ATP synthesis</keyword>
<keyword evidence="14" id="KW-0496">Mitochondrion</keyword>
<evidence type="ECO:0000256" key="10">
    <source>
        <dbReference type="ARBA" id="ARBA00023310"/>
    </source>
</evidence>
<dbReference type="InterPro" id="IPR045083">
    <property type="entry name" value="ATP_synth_F0_asu_bact/mt"/>
</dbReference>
<organism evidence="14">
    <name type="scientific">Laevipilina antarctica</name>
    <dbReference type="NCBI Taxonomy" id="358449"/>
    <lineage>
        <taxon>Eukaryota</taxon>
        <taxon>Metazoa</taxon>
        <taxon>Spiralia</taxon>
        <taxon>Lophotrochozoa</taxon>
        <taxon>Mollusca</taxon>
        <taxon>Monoplacophora</taxon>
        <taxon>Tryblidiida</taxon>
        <taxon>Neopilinidae</taxon>
        <taxon>Laevipilina</taxon>
    </lineage>
</organism>
<keyword evidence="7 12" id="KW-1133">Transmembrane helix</keyword>
<feature type="transmembrane region" description="Helical" evidence="12">
    <location>
        <begin position="12"/>
        <end position="37"/>
    </location>
</feature>
<keyword evidence="5 12" id="KW-0812">Transmembrane</keyword>
<reference evidence="14" key="1">
    <citation type="journal article" date="2016" name="BMC Evol. Biol.">
        <title>Monoplacophoran mitochondrial genomes: convergent gene arrangements and little phylogenetic signal.</title>
        <authorList>
            <person name="Stoger I."/>
            <person name="Kocot K.M."/>
            <person name="Poustka A.J."/>
            <person name="Wilson N.G."/>
            <person name="Ivanov D."/>
            <person name="Halanych K.M."/>
            <person name="Schrodl M."/>
        </authorList>
    </citation>
    <scope>NUCLEOTIDE SEQUENCE</scope>
</reference>
<feature type="chain" id="PRO_5012024196" description="ATP synthase subunit a" evidence="13">
    <location>
        <begin position="22"/>
        <end position="216"/>
    </location>
</feature>
<dbReference type="PANTHER" id="PTHR11410:SF0">
    <property type="entry name" value="ATP SYNTHASE SUBUNIT A"/>
    <property type="match status" value="1"/>
</dbReference>
<dbReference type="GO" id="GO:0005743">
    <property type="term" value="C:mitochondrial inner membrane"/>
    <property type="evidence" value="ECO:0007669"/>
    <property type="project" value="UniProtKB-SubCell"/>
</dbReference>
<dbReference type="GO" id="GO:0046933">
    <property type="term" value="F:proton-transporting ATP synthase activity, rotational mechanism"/>
    <property type="evidence" value="ECO:0007669"/>
    <property type="project" value="TreeGrafter"/>
</dbReference>
<dbReference type="Gene3D" id="1.20.120.220">
    <property type="entry name" value="ATP synthase, F0 complex, subunit A"/>
    <property type="match status" value="1"/>
</dbReference>
<dbReference type="RefSeq" id="YP_009340675.1">
    <property type="nucleotide sequence ID" value="NC_033380.1"/>
</dbReference>
<evidence type="ECO:0000256" key="2">
    <source>
        <dbReference type="ARBA" id="ARBA00006810"/>
    </source>
</evidence>
<keyword evidence="13" id="KW-0732">Signal</keyword>
<dbReference type="GeneID" id="30861707"/>
<gene>
    <name evidence="14" type="primary">atp6</name>
</gene>
<dbReference type="PROSITE" id="PS00449">
    <property type="entry name" value="ATPASE_A"/>
    <property type="match status" value="1"/>
</dbReference>
<evidence type="ECO:0000256" key="4">
    <source>
        <dbReference type="ARBA" id="ARBA00022547"/>
    </source>
</evidence>
<name>A0A1L6BZY9_9MOLL</name>
<comment type="subcellular location">
    <subcellularLocation>
        <location evidence="1">Membrane</location>
        <topology evidence="1">Multi-pass membrane protein</topology>
    </subcellularLocation>
    <subcellularLocation>
        <location evidence="11">Mitochondrion inner membrane</location>
        <topology evidence="11">Multi-pass membrane protein</topology>
    </subcellularLocation>
</comment>
<feature type="transmembrane region" description="Helical" evidence="12">
    <location>
        <begin position="179"/>
        <end position="206"/>
    </location>
</feature>
<proteinExistence type="inferred from homology"/>
<feature type="signal peptide" evidence="13">
    <location>
        <begin position="1"/>
        <end position="21"/>
    </location>
</feature>
<keyword evidence="3" id="KW-0813">Transport</keyword>
<feature type="transmembrane region" description="Helical" evidence="12">
    <location>
        <begin position="86"/>
        <end position="109"/>
    </location>
</feature>
<evidence type="ECO:0000256" key="7">
    <source>
        <dbReference type="ARBA" id="ARBA00022989"/>
    </source>
</evidence>
<dbReference type="CTD" id="4508"/>
<dbReference type="PANTHER" id="PTHR11410">
    <property type="entry name" value="ATP SYNTHASE SUBUNIT A"/>
    <property type="match status" value="1"/>
</dbReference>
<dbReference type="AlphaFoldDB" id="A0A1L6BZY9"/>
<feature type="transmembrane region" description="Helical" evidence="12">
    <location>
        <begin position="49"/>
        <end position="80"/>
    </location>
</feature>
<comment type="similarity">
    <text evidence="2">Belongs to the ATPase A chain family.</text>
</comment>
<dbReference type="Pfam" id="PF00119">
    <property type="entry name" value="ATP-synt_A"/>
    <property type="match status" value="1"/>
</dbReference>
<evidence type="ECO:0000256" key="13">
    <source>
        <dbReference type="SAM" id="SignalP"/>
    </source>
</evidence>
<keyword evidence="4" id="KW-0138">CF(0)</keyword>